<dbReference type="AlphaFoldDB" id="A0A199UNH3"/>
<feature type="domain" description="FHA" evidence="2">
    <location>
        <begin position="741"/>
        <end position="797"/>
    </location>
</feature>
<name>A0A199UNH3_ANACO</name>
<evidence type="ECO:0000313" key="3">
    <source>
        <dbReference type="EMBL" id="OAY66328.1"/>
    </source>
</evidence>
<dbReference type="Gene3D" id="2.60.200.20">
    <property type="match status" value="1"/>
</dbReference>
<dbReference type="GO" id="GO:0071339">
    <property type="term" value="C:MLL1 complex"/>
    <property type="evidence" value="ECO:0007669"/>
    <property type="project" value="InterPro"/>
</dbReference>
<dbReference type="STRING" id="4615.A0A199UNH3"/>
<dbReference type="InterPro" id="IPR000253">
    <property type="entry name" value="FHA_dom"/>
</dbReference>
<dbReference type="GO" id="GO:0045944">
    <property type="term" value="P:positive regulation of transcription by RNA polymerase II"/>
    <property type="evidence" value="ECO:0007669"/>
    <property type="project" value="TreeGrafter"/>
</dbReference>
<evidence type="ECO:0000256" key="1">
    <source>
        <dbReference type="SAM" id="MobiDB-lite"/>
    </source>
</evidence>
<dbReference type="SMART" id="SM00240">
    <property type="entry name" value="FHA"/>
    <property type="match status" value="1"/>
</dbReference>
<sequence length="853" mass="94394">MGALSSPTQWILEDDLLLKNAMELKKVVYECSCMISYFPYESEYRIPFRSVEIWMFIRVLFQQAGASLESLAKGAVSFSRRYTLKELYDRWSSILYDSNASLETSARILGFENESSTTNPSKTGRTCSSKGKDFLSHKRKVNSVRNHYYAMRKRICTEPCNTADLDFLVAPCSCAANGRQCICRGSLNSQKLHSVENIAIGVPVVNCYEQSGTTYNGGQNVFPDGIVDRDCLCRSHVNQSFEHDYIQKDPQICRENHIPLRNSFDVGETDGLQSLPSKSEGFIVNRSEVPDSGDSFDLLGTIWKGSAPTMPMDIHIAEEDPEGLTRNDTNSLQGKLNDGTADDGMNSTELISENDFIDFTGSYMEFSADDEFLFMDVDETPIVSSSPRNANQVDVANASDPKPADAIESTLVAPDLRSEGTNNSSDPIGSELDIHNATNADMEVPHTGETIEIFLICTLNTEDTEIPCNDDIILPTCESNSKHQSVSLPPSIKILSVEGKSTVGDLPIVKEENVGNTLPLTLPAKAEPSGLQHKVGLVLPSNGCTGAEFTGHPINSVNDPNSCTIHTTALKEECVAGDLGQHGNFNKSRDFFLEKPVPQVDHVNYYSANIADGPKQEIDDQIGPQKCVPANAAGDDLGLQGPIATVSTSDQEEQFSESDDDVPSYSDVEAMIIGMDLGPYDPESRPITKEVLQYQSMSNKKTLIRLEQGFHSSINRAIVRHGAFAILYGMHLKYYIKTPEVSLGRETEDVKVDIDLGREGHANKISRRQAIIKMDEDGSFFIKNIGKCSVFVDGKEVLTKKRKNLRSDSLIQIRDLKFIFAVNEKAVRRYLSNIRHSNRGQNTRFDWVPGQNQ</sequence>
<accession>A0A199UNH3</accession>
<dbReference type="EMBL" id="LSRQ01006320">
    <property type="protein sequence ID" value="OAY66328.1"/>
    <property type="molecule type" value="Genomic_DNA"/>
</dbReference>
<protein>
    <submittedName>
        <fullName evidence="3">Microspherule protein 1</fullName>
    </submittedName>
</protein>
<dbReference type="SUPFAM" id="SSF49879">
    <property type="entry name" value="SMAD/FHA domain"/>
    <property type="match status" value="1"/>
</dbReference>
<dbReference type="Proteomes" id="UP000092600">
    <property type="component" value="Unassembled WGS sequence"/>
</dbReference>
<dbReference type="PROSITE" id="PS50006">
    <property type="entry name" value="FHA_DOMAIN"/>
    <property type="match status" value="1"/>
</dbReference>
<dbReference type="GO" id="GO:0002151">
    <property type="term" value="F:G-quadruplex RNA binding"/>
    <property type="evidence" value="ECO:0007669"/>
    <property type="project" value="InterPro"/>
</dbReference>
<feature type="compositionally biased region" description="Polar residues" evidence="1">
    <location>
        <begin position="383"/>
        <end position="394"/>
    </location>
</feature>
<dbReference type="InterPro" id="IPR037912">
    <property type="entry name" value="MCRS1"/>
</dbReference>
<evidence type="ECO:0000259" key="2">
    <source>
        <dbReference type="PROSITE" id="PS50006"/>
    </source>
</evidence>
<dbReference type="PANTHER" id="PTHR13233:SF0">
    <property type="entry name" value="MICROSPHERULE PROTEIN 1"/>
    <property type="match status" value="1"/>
</dbReference>
<comment type="caution">
    <text evidence="3">The sequence shown here is derived from an EMBL/GenBank/DDBJ whole genome shotgun (WGS) entry which is preliminary data.</text>
</comment>
<dbReference type="GO" id="GO:0031011">
    <property type="term" value="C:Ino80 complex"/>
    <property type="evidence" value="ECO:0007669"/>
    <property type="project" value="InterPro"/>
</dbReference>
<feature type="region of interest" description="Disordered" evidence="1">
    <location>
        <begin position="322"/>
        <end position="347"/>
    </location>
</feature>
<dbReference type="GO" id="GO:0044545">
    <property type="term" value="C:NSL complex"/>
    <property type="evidence" value="ECO:0007669"/>
    <property type="project" value="TreeGrafter"/>
</dbReference>
<dbReference type="CDD" id="cd22687">
    <property type="entry name" value="FHA_MCRS1"/>
    <property type="match status" value="1"/>
</dbReference>
<dbReference type="PANTHER" id="PTHR13233">
    <property type="entry name" value="MICROSPHERULE PROTEIN 1"/>
    <property type="match status" value="1"/>
</dbReference>
<gene>
    <name evidence="3" type="ORF">ACMD2_19104</name>
</gene>
<evidence type="ECO:0000313" key="4">
    <source>
        <dbReference type="Proteomes" id="UP000092600"/>
    </source>
</evidence>
<feature type="region of interest" description="Disordered" evidence="1">
    <location>
        <begin position="383"/>
        <end position="404"/>
    </location>
</feature>
<dbReference type="InterPro" id="IPR008984">
    <property type="entry name" value="SMAD_FHA_dom_sf"/>
</dbReference>
<proteinExistence type="predicted"/>
<organism evidence="3 4">
    <name type="scientific">Ananas comosus</name>
    <name type="common">Pineapple</name>
    <name type="synonym">Ananas ananas</name>
    <dbReference type="NCBI Taxonomy" id="4615"/>
    <lineage>
        <taxon>Eukaryota</taxon>
        <taxon>Viridiplantae</taxon>
        <taxon>Streptophyta</taxon>
        <taxon>Embryophyta</taxon>
        <taxon>Tracheophyta</taxon>
        <taxon>Spermatophyta</taxon>
        <taxon>Magnoliopsida</taxon>
        <taxon>Liliopsida</taxon>
        <taxon>Poales</taxon>
        <taxon>Bromeliaceae</taxon>
        <taxon>Bromelioideae</taxon>
        <taxon>Ananas</taxon>
    </lineage>
</organism>
<reference evidence="3 4" key="1">
    <citation type="journal article" date="2016" name="DNA Res.">
        <title>The draft genome of MD-2 pineapple using hybrid error correction of long reads.</title>
        <authorList>
            <person name="Redwan R.M."/>
            <person name="Saidin A."/>
            <person name="Kumar S.V."/>
        </authorList>
    </citation>
    <scope>NUCLEOTIDE SEQUENCE [LARGE SCALE GENOMIC DNA]</scope>
    <source>
        <strain evidence="4">cv. MD2</strain>
        <tissue evidence="3">Leaf</tissue>
    </source>
</reference>
<dbReference type="Pfam" id="PF00498">
    <property type="entry name" value="FHA"/>
    <property type="match status" value="1"/>
</dbReference>